<dbReference type="AlphaFoldDB" id="A0A0P4WGT8"/>
<evidence type="ECO:0000256" key="5">
    <source>
        <dbReference type="ARBA" id="ARBA00022989"/>
    </source>
</evidence>
<dbReference type="GO" id="GO:0015276">
    <property type="term" value="F:ligand-gated monoatomic ion channel activity"/>
    <property type="evidence" value="ECO:0007669"/>
    <property type="project" value="InterPro"/>
</dbReference>
<dbReference type="InterPro" id="IPR019594">
    <property type="entry name" value="Glu/Gly-bd"/>
</dbReference>
<evidence type="ECO:0000256" key="4">
    <source>
        <dbReference type="ARBA" id="ARBA00022692"/>
    </source>
</evidence>
<evidence type="ECO:0000256" key="1">
    <source>
        <dbReference type="ARBA" id="ARBA00004651"/>
    </source>
</evidence>
<dbReference type="PANTHER" id="PTHR42643">
    <property type="entry name" value="IONOTROPIC RECEPTOR 20A-RELATED"/>
    <property type="match status" value="1"/>
</dbReference>
<dbReference type="Gene3D" id="3.40.190.10">
    <property type="entry name" value="Periplasmic binding protein-like II"/>
    <property type="match status" value="1"/>
</dbReference>
<evidence type="ECO:0000256" key="7">
    <source>
        <dbReference type="ARBA" id="ARBA00023136"/>
    </source>
</evidence>
<evidence type="ECO:0000256" key="11">
    <source>
        <dbReference type="ARBA" id="ARBA00023303"/>
    </source>
</evidence>
<keyword evidence="2" id="KW-0813">Transport</keyword>
<keyword evidence="8" id="KW-0675">Receptor</keyword>
<keyword evidence="9" id="KW-0325">Glycoprotein</keyword>
<accession>A0A0P4WGT8</accession>
<keyword evidence="10" id="KW-1071">Ligand-gated ion channel</keyword>
<reference evidence="14" key="1">
    <citation type="submission" date="2015-09" db="EMBL/GenBank/DDBJ databases">
        <title>Scylla olivacea transcriptome.</title>
        <authorList>
            <person name="Ikhwanuddin M."/>
        </authorList>
    </citation>
    <scope>NUCLEOTIDE SEQUENCE</scope>
</reference>
<dbReference type="PANTHER" id="PTHR42643:SF24">
    <property type="entry name" value="IONOTROPIC RECEPTOR 60A"/>
    <property type="match status" value="1"/>
</dbReference>
<evidence type="ECO:0000313" key="14">
    <source>
        <dbReference type="EMBL" id="JAI66762.1"/>
    </source>
</evidence>
<dbReference type="SUPFAM" id="SSF53850">
    <property type="entry name" value="Periplasmic binding protein-like II"/>
    <property type="match status" value="1"/>
</dbReference>
<protein>
    <recommendedName>
        <fullName evidence="13">Ionotropic glutamate receptor L-glutamate and glycine-binding domain-containing protein</fullName>
    </recommendedName>
</protein>
<evidence type="ECO:0000256" key="12">
    <source>
        <dbReference type="SAM" id="Phobius"/>
    </source>
</evidence>
<keyword evidence="3" id="KW-1003">Cell membrane</keyword>
<keyword evidence="7 12" id="KW-0472">Membrane</keyword>
<dbReference type="EMBL" id="GDRN01046710">
    <property type="protein sequence ID" value="JAI66762.1"/>
    <property type="molecule type" value="Transcribed_RNA"/>
</dbReference>
<evidence type="ECO:0000256" key="2">
    <source>
        <dbReference type="ARBA" id="ARBA00022448"/>
    </source>
</evidence>
<proteinExistence type="predicted"/>
<evidence type="ECO:0000259" key="13">
    <source>
        <dbReference type="Pfam" id="PF10613"/>
    </source>
</evidence>
<evidence type="ECO:0000256" key="10">
    <source>
        <dbReference type="ARBA" id="ARBA00023286"/>
    </source>
</evidence>
<dbReference type="InterPro" id="IPR052192">
    <property type="entry name" value="Insect_Ionotropic_Sensory_Rcpt"/>
</dbReference>
<evidence type="ECO:0000256" key="8">
    <source>
        <dbReference type="ARBA" id="ARBA00023170"/>
    </source>
</evidence>
<keyword evidence="5 12" id="KW-1133">Transmembrane helix</keyword>
<sequence>MAVAASIYIYYLQVILASGSAAISASRRYERQLVILSEVVSGPALGRPLALHLDATLPADLHQAVLSVESVRRTPHLILTFGLNQSQGWQPRQEAAVEAPSCGFSSSTMLHVVLWLTPRPKFLHELWVHWKPRNLLFFSLGSSLATDVLWDEALSGVNKLALIGHLSAEANRDPDAFGVYTMLPFSSGVQLLGLWRRDSFSSWEALFRDRFPSFEGYTFQIAPYIDYPPFIYRPFVEESKFPSKKYGRGVAIQISDAISKKLNYSYTIREMVGKWGAIENGSWVGILGTMARKEKNFTISGFYINEERLSGFDPSVTVGSESSSVFVPSPKPLPEWLSIVRPFSPSAWASFMMVVVISVFSMATMVSYTDGIILQILAAKTESNDVSNSINAVHLNKTTHTHA</sequence>
<name>A0A0P4WGT8_SCYOL</name>
<comment type="subcellular location">
    <subcellularLocation>
        <location evidence="1">Cell membrane</location>
        <topology evidence="1">Multi-pass membrane protein</topology>
    </subcellularLocation>
</comment>
<dbReference type="GO" id="GO:0005886">
    <property type="term" value="C:plasma membrane"/>
    <property type="evidence" value="ECO:0007669"/>
    <property type="project" value="UniProtKB-SubCell"/>
</dbReference>
<keyword evidence="11" id="KW-0407">Ion channel</keyword>
<keyword evidence="6" id="KW-0406">Ion transport</keyword>
<organism evidence="14">
    <name type="scientific">Scylla olivacea</name>
    <name type="common">Orange mud crab</name>
    <name type="synonym">Cancer olivacea</name>
    <dbReference type="NCBI Taxonomy" id="85551"/>
    <lineage>
        <taxon>Eukaryota</taxon>
        <taxon>Metazoa</taxon>
        <taxon>Ecdysozoa</taxon>
        <taxon>Arthropoda</taxon>
        <taxon>Crustacea</taxon>
        <taxon>Multicrustacea</taxon>
        <taxon>Malacostraca</taxon>
        <taxon>Eumalacostraca</taxon>
        <taxon>Eucarida</taxon>
        <taxon>Decapoda</taxon>
        <taxon>Pleocyemata</taxon>
        <taxon>Brachyura</taxon>
        <taxon>Eubrachyura</taxon>
        <taxon>Portunoidea</taxon>
        <taxon>Portunidae</taxon>
        <taxon>Portuninae</taxon>
        <taxon>Scylla</taxon>
    </lineage>
</organism>
<feature type="domain" description="Ionotropic glutamate receptor L-glutamate and glycine-binding" evidence="13">
    <location>
        <begin position="227"/>
        <end position="326"/>
    </location>
</feature>
<evidence type="ECO:0000256" key="9">
    <source>
        <dbReference type="ARBA" id="ARBA00023180"/>
    </source>
</evidence>
<dbReference type="Pfam" id="PF10613">
    <property type="entry name" value="Lig_chan-Glu_bd"/>
    <property type="match status" value="1"/>
</dbReference>
<evidence type="ECO:0000256" key="6">
    <source>
        <dbReference type="ARBA" id="ARBA00023065"/>
    </source>
</evidence>
<keyword evidence="4 12" id="KW-0812">Transmembrane</keyword>
<feature type="transmembrane region" description="Helical" evidence="12">
    <location>
        <begin position="347"/>
        <end position="368"/>
    </location>
</feature>
<evidence type="ECO:0000256" key="3">
    <source>
        <dbReference type="ARBA" id="ARBA00022475"/>
    </source>
</evidence>